<organism evidence="1 2">
    <name type="scientific">Aspergillus glaucus CBS 516.65</name>
    <dbReference type="NCBI Taxonomy" id="1160497"/>
    <lineage>
        <taxon>Eukaryota</taxon>
        <taxon>Fungi</taxon>
        <taxon>Dikarya</taxon>
        <taxon>Ascomycota</taxon>
        <taxon>Pezizomycotina</taxon>
        <taxon>Eurotiomycetes</taxon>
        <taxon>Eurotiomycetidae</taxon>
        <taxon>Eurotiales</taxon>
        <taxon>Aspergillaceae</taxon>
        <taxon>Aspergillus</taxon>
        <taxon>Aspergillus subgen. Aspergillus</taxon>
    </lineage>
</organism>
<dbReference type="RefSeq" id="XP_022397287.1">
    <property type="nucleotide sequence ID" value="XM_022550338.1"/>
</dbReference>
<proteinExistence type="predicted"/>
<keyword evidence="2" id="KW-1185">Reference proteome</keyword>
<gene>
    <name evidence="1" type="ORF">ASPGLDRAFT_856164</name>
</gene>
<dbReference type="EMBL" id="KV878910">
    <property type="protein sequence ID" value="OJJ80589.1"/>
    <property type="molecule type" value="Genomic_DNA"/>
</dbReference>
<protein>
    <submittedName>
        <fullName evidence="1">Uncharacterized protein</fullName>
    </submittedName>
</protein>
<reference evidence="2" key="1">
    <citation type="journal article" date="2017" name="Genome Biol.">
        <title>Comparative genomics reveals high biological diversity and specific adaptations in the industrially and medically important fungal genus Aspergillus.</title>
        <authorList>
            <person name="de Vries R.P."/>
            <person name="Riley R."/>
            <person name="Wiebenga A."/>
            <person name="Aguilar-Osorio G."/>
            <person name="Amillis S."/>
            <person name="Uchima C.A."/>
            <person name="Anderluh G."/>
            <person name="Asadollahi M."/>
            <person name="Askin M."/>
            <person name="Barry K."/>
            <person name="Battaglia E."/>
            <person name="Bayram O."/>
            <person name="Benocci T."/>
            <person name="Braus-Stromeyer S.A."/>
            <person name="Caldana C."/>
            <person name="Canovas D."/>
            <person name="Cerqueira G.C."/>
            <person name="Chen F."/>
            <person name="Chen W."/>
            <person name="Choi C."/>
            <person name="Clum A."/>
            <person name="Dos Santos R.A."/>
            <person name="Damasio A.R."/>
            <person name="Diallinas G."/>
            <person name="Emri T."/>
            <person name="Fekete E."/>
            <person name="Flipphi M."/>
            <person name="Freyberg S."/>
            <person name="Gallo A."/>
            <person name="Gournas C."/>
            <person name="Habgood R."/>
            <person name="Hainaut M."/>
            <person name="Harispe M.L."/>
            <person name="Henrissat B."/>
            <person name="Hilden K.S."/>
            <person name="Hope R."/>
            <person name="Hossain A."/>
            <person name="Karabika E."/>
            <person name="Karaffa L."/>
            <person name="Karanyi Z."/>
            <person name="Krasevec N."/>
            <person name="Kuo A."/>
            <person name="Kusch H."/>
            <person name="LaButti K."/>
            <person name="Lagendijk E.L."/>
            <person name="Lapidus A."/>
            <person name="Levasseur A."/>
            <person name="Lindquist E."/>
            <person name="Lipzen A."/>
            <person name="Logrieco A.F."/>
            <person name="MacCabe A."/>
            <person name="Maekelae M.R."/>
            <person name="Malavazi I."/>
            <person name="Melin P."/>
            <person name="Meyer V."/>
            <person name="Mielnichuk N."/>
            <person name="Miskei M."/>
            <person name="Molnar A.P."/>
            <person name="Mule G."/>
            <person name="Ngan C.Y."/>
            <person name="Orejas M."/>
            <person name="Orosz E."/>
            <person name="Ouedraogo J.P."/>
            <person name="Overkamp K.M."/>
            <person name="Park H.-S."/>
            <person name="Perrone G."/>
            <person name="Piumi F."/>
            <person name="Punt P.J."/>
            <person name="Ram A.F."/>
            <person name="Ramon A."/>
            <person name="Rauscher S."/>
            <person name="Record E."/>
            <person name="Riano-Pachon D.M."/>
            <person name="Robert V."/>
            <person name="Roehrig J."/>
            <person name="Ruller R."/>
            <person name="Salamov A."/>
            <person name="Salih N.S."/>
            <person name="Samson R.A."/>
            <person name="Sandor E."/>
            <person name="Sanguinetti M."/>
            <person name="Schuetze T."/>
            <person name="Sepcic K."/>
            <person name="Shelest E."/>
            <person name="Sherlock G."/>
            <person name="Sophianopoulou V."/>
            <person name="Squina F.M."/>
            <person name="Sun H."/>
            <person name="Susca A."/>
            <person name="Todd R.B."/>
            <person name="Tsang A."/>
            <person name="Unkles S.E."/>
            <person name="van de Wiele N."/>
            <person name="van Rossen-Uffink D."/>
            <person name="Oliveira J.V."/>
            <person name="Vesth T.C."/>
            <person name="Visser J."/>
            <person name="Yu J.-H."/>
            <person name="Zhou M."/>
            <person name="Andersen M.R."/>
            <person name="Archer D.B."/>
            <person name="Baker S.E."/>
            <person name="Benoit I."/>
            <person name="Brakhage A.A."/>
            <person name="Braus G.H."/>
            <person name="Fischer R."/>
            <person name="Frisvad J.C."/>
            <person name="Goldman G.H."/>
            <person name="Houbraken J."/>
            <person name="Oakley B."/>
            <person name="Pocsi I."/>
            <person name="Scazzocchio C."/>
            <person name="Seiboth B."/>
            <person name="vanKuyk P.A."/>
            <person name="Wortman J."/>
            <person name="Dyer P.S."/>
            <person name="Grigoriev I.V."/>
        </authorList>
    </citation>
    <scope>NUCLEOTIDE SEQUENCE [LARGE SCALE GENOMIC DNA]</scope>
    <source>
        <strain evidence="2">CBS 516.65</strain>
    </source>
</reference>
<sequence>MWTIALPPLAWATSGQIPDTTFDFLLEDLANERFGRLPPQVIKNLHSMGKDSLLACDSFHTFVLRLDTLVSKLRLSITARLYRHTNSDI</sequence>
<evidence type="ECO:0000313" key="1">
    <source>
        <dbReference type="EMBL" id="OJJ80589.1"/>
    </source>
</evidence>
<dbReference type="GeneID" id="34466598"/>
<dbReference type="Proteomes" id="UP000184300">
    <property type="component" value="Unassembled WGS sequence"/>
</dbReference>
<evidence type="ECO:0000313" key="2">
    <source>
        <dbReference type="Proteomes" id="UP000184300"/>
    </source>
</evidence>
<name>A0A1L9V9L4_ASPGL</name>
<accession>A0A1L9V9L4</accession>
<dbReference type="VEuPathDB" id="FungiDB:ASPGLDRAFT_856164"/>
<dbReference type="AlphaFoldDB" id="A0A1L9V9L4"/>